<dbReference type="FunCoup" id="A0A6P8Z5I6">
    <property type="interactions" value="28"/>
</dbReference>
<feature type="compositionally biased region" description="Basic and acidic residues" evidence="1">
    <location>
        <begin position="555"/>
        <end position="565"/>
    </location>
</feature>
<dbReference type="InterPro" id="IPR052446">
    <property type="entry name" value="B-cell_PI3K-Signaling_Adptrs"/>
</dbReference>
<dbReference type="PROSITE" id="PS51376">
    <property type="entry name" value="DBB"/>
    <property type="match status" value="1"/>
</dbReference>
<dbReference type="PANTHER" id="PTHR16267:SF11">
    <property type="entry name" value="STUMPS, ISOFORM E"/>
    <property type="match status" value="1"/>
</dbReference>
<feature type="region of interest" description="Disordered" evidence="1">
    <location>
        <begin position="763"/>
        <end position="788"/>
    </location>
</feature>
<feature type="region of interest" description="Disordered" evidence="1">
    <location>
        <begin position="523"/>
        <end position="568"/>
    </location>
</feature>
<evidence type="ECO:0000313" key="4">
    <source>
        <dbReference type="Proteomes" id="UP000515158"/>
    </source>
</evidence>
<dbReference type="GO" id="GO:0005104">
    <property type="term" value="F:fibroblast growth factor receptor binding"/>
    <property type="evidence" value="ECO:0007669"/>
    <property type="project" value="TreeGrafter"/>
</dbReference>
<feature type="region of interest" description="Disordered" evidence="1">
    <location>
        <begin position="624"/>
        <end position="723"/>
    </location>
</feature>
<feature type="compositionally biased region" description="Basic residues" evidence="1">
    <location>
        <begin position="651"/>
        <end position="662"/>
    </location>
</feature>
<keyword evidence="2" id="KW-0472">Membrane</keyword>
<name>A0A6P8Z5I6_THRPL</name>
<dbReference type="AlphaFoldDB" id="A0A6P8Z5I6"/>
<keyword evidence="2" id="KW-1133">Transmembrane helix</keyword>
<dbReference type="CTD" id="41770"/>
<dbReference type="OrthoDB" id="8192811at2759"/>
<feature type="compositionally biased region" description="Low complexity" evidence="1">
    <location>
        <begin position="699"/>
        <end position="716"/>
    </location>
</feature>
<dbReference type="SMART" id="SM01282">
    <property type="entry name" value="DBB"/>
    <property type="match status" value="1"/>
</dbReference>
<evidence type="ECO:0000256" key="1">
    <source>
        <dbReference type="SAM" id="MobiDB-lite"/>
    </source>
</evidence>
<keyword evidence="2" id="KW-0812">Transmembrane</keyword>
<feature type="compositionally biased region" description="Low complexity" evidence="1">
    <location>
        <begin position="763"/>
        <end position="781"/>
    </location>
</feature>
<evidence type="ECO:0000313" key="5">
    <source>
        <dbReference type="RefSeq" id="XP_034245096.1"/>
    </source>
</evidence>
<dbReference type="Proteomes" id="UP000515158">
    <property type="component" value="Unplaced"/>
</dbReference>
<dbReference type="InterPro" id="IPR017893">
    <property type="entry name" value="DBB_domain"/>
</dbReference>
<dbReference type="RefSeq" id="XP_034245096.1">
    <property type="nucleotide sequence ID" value="XM_034389205.1"/>
</dbReference>
<evidence type="ECO:0000259" key="3">
    <source>
        <dbReference type="PROSITE" id="PS51376"/>
    </source>
</evidence>
<reference evidence="5" key="1">
    <citation type="submission" date="2025-08" db="UniProtKB">
        <authorList>
            <consortium name="RefSeq"/>
        </authorList>
    </citation>
    <scope>IDENTIFICATION</scope>
    <source>
        <tissue evidence="5">Total insect</tissue>
    </source>
</reference>
<dbReference type="KEGG" id="tpal:117647461"/>
<accession>A0A6P8Z5I6</accession>
<proteinExistence type="predicted"/>
<protein>
    <submittedName>
        <fullName evidence="5">Phosphoinositide 3-kinase adapter protein 1</fullName>
    </submittedName>
</protein>
<feature type="region of interest" description="Disordered" evidence="1">
    <location>
        <begin position="439"/>
        <end position="471"/>
    </location>
</feature>
<dbReference type="GO" id="GO:0005068">
    <property type="term" value="F:transmembrane receptor protein tyrosine kinase adaptor activity"/>
    <property type="evidence" value="ECO:0007669"/>
    <property type="project" value="TreeGrafter"/>
</dbReference>
<keyword evidence="4" id="KW-1185">Reference proteome</keyword>
<sequence length="845" mass="90727">MHSARPRTAASHGLSSTAAPSTASATSSTLADDIVMVWSGGGGTSAASLWITYLQSCFVEICRKRGRPSFRTSDVSVDELAGEGAVAERWRTRLELAKLVVLVVCPVMLARLSSSLAALAGPMARLDSDRALIMLLGVHEYELQPEHRAVLGGDCRRMAVRDQDASFVGEFLAVAMDILVRAWRARAAKERRSADGGALFSLAPKKVKQGMNKVLALLVSPLQPGDDVHVAVHKGAPSEAVALPSRSRNPYTLQFSIPEDMLDVSAMVSVTVSVNGQPLGTRQLKCESRLRELDRILRARDNPLQYLCQTLGFGPSDRDALDNSLLCSYLRNVPPHFNLLQDPGPASRAAPSYSCEQYPTLLHFAAHFGLERLAMALLEGPGGEQACYVRNCNDLTPAELGERAGYSRLACALQGYMQMSELSNVYTILQNMTDADGGGTAFSNDESGSYLSPRPASETYSVPPPPLQLTSLYQNMPRRSQSSSPTAEAPDDAYLCPDAVYQDIDENHDAAGAPPSECCSVGADVPDGVLRPRPGWTREGSAPVDEHRAQRRPRRGSDPLAGREEPVDDDLMDVIRDLKSSSFSLGEVEHLVHSWRGRNATHQSFRDKQEQLARMREELQQVEHRLGGQGQGQTQGAAAAARPSPLERIKRVFTKARHGRHAASKDKGTRSDHRGDSAPPGAGSGTALTGSQAPTRPPSSLSRRSSSSSTWSGRSSDAAEPAHPVQVDEVSWLHPVSPASADSHYVHYVSPMGIRPVAAALSSTSSTSSTGTPTPTPVCSGGSRGGVDRVDRADRLDLDLAEDGFPLDPSGFSSYVNVHLPSWPPPVPAKAGLKDTLQDLPEDAV</sequence>
<organism evidence="5">
    <name type="scientific">Thrips palmi</name>
    <name type="common">Melon thrips</name>
    <dbReference type="NCBI Taxonomy" id="161013"/>
    <lineage>
        <taxon>Eukaryota</taxon>
        <taxon>Metazoa</taxon>
        <taxon>Ecdysozoa</taxon>
        <taxon>Arthropoda</taxon>
        <taxon>Hexapoda</taxon>
        <taxon>Insecta</taxon>
        <taxon>Pterygota</taxon>
        <taxon>Neoptera</taxon>
        <taxon>Paraneoptera</taxon>
        <taxon>Thysanoptera</taxon>
        <taxon>Terebrantia</taxon>
        <taxon>Thripoidea</taxon>
        <taxon>Thripidae</taxon>
        <taxon>Thrips</taxon>
    </lineage>
</organism>
<dbReference type="PANTHER" id="PTHR16267">
    <property type="entry name" value="BANK1/PIK3AP1 FAMILY MEMBER"/>
    <property type="match status" value="1"/>
</dbReference>
<dbReference type="InParanoid" id="A0A6P8Z5I6"/>
<evidence type="ECO:0000256" key="2">
    <source>
        <dbReference type="SAM" id="Phobius"/>
    </source>
</evidence>
<dbReference type="GeneID" id="117647461"/>
<dbReference type="Pfam" id="PF14545">
    <property type="entry name" value="DBB"/>
    <property type="match status" value="1"/>
</dbReference>
<gene>
    <name evidence="5" type="primary">LOC117647461</name>
</gene>
<feature type="region of interest" description="Disordered" evidence="1">
    <location>
        <begin position="1"/>
        <end position="22"/>
    </location>
</feature>
<feature type="compositionally biased region" description="Polar residues" evidence="1">
    <location>
        <begin position="441"/>
        <end position="450"/>
    </location>
</feature>
<dbReference type="GO" id="GO:0005829">
    <property type="term" value="C:cytosol"/>
    <property type="evidence" value="ECO:0007669"/>
    <property type="project" value="TreeGrafter"/>
</dbReference>
<feature type="transmembrane region" description="Helical" evidence="2">
    <location>
        <begin position="99"/>
        <end position="120"/>
    </location>
</feature>
<feature type="compositionally biased region" description="Basic and acidic residues" evidence="1">
    <location>
        <begin position="663"/>
        <end position="676"/>
    </location>
</feature>
<feature type="domain" description="DBB" evidence="3">
    <location>
        <begin position="202"/>
        <end position="340"/>
    </location>
</feature>